<proteinExistence type="predicted"/>
<sequence length="271" mass="30695">MIISYWSFEKMIKTLFLDIDGTLLNRAHILTENTKVALKEAHDKGVIITLCSGRARDGLLEITDNLPFKPYLATLNGAYILDNNGNVINEHYFEYETLEKLEELRKECGVGLLYFPEGSWGANSDDEEYKDELSIVKRPGIQMNILEYAKSKKIHKYLTVGDSEKNKVFIQRAKKLLPELMIVPSSSRYVEVNTPQCDKGSAVKDICAHLNCDIENTYCFGDFDNDIAMFKVCRHPIAMANAVDKIKALAEHITLSCDEDGVAYGIKKWVI</sequence>
<dbReference type="GO" id="GO:0016791">
    <property type="term" value="F:phosphatase activity"/>
    <property type="evidence" value="ECO:0007669"/>
    <property type="project" value="TreeGrafter"/>
</dbReference>
<keyword evidence="2" id="KW-1185">Reference proteome</keyword>
<dbReference type="PANTHER" id="PTHR10000">
    <property type="entry name" value="PHOSPHOSERINE PHOSPHATASE"/>
    <property type="match status" value="1"/>
</dbReference>
<dbReference type="InterPro" id="IPR000150">
    <property type="entry name" value="Cof"/>
</dbReference>
<dbReference type="NCBIfam" id="TIGR00099">
    <property type="entry name" value="Cof-subfamily"/>
    <property type="match status" value="1"/>
</dbReference>
<dbReference type="InterPro" id="IPR036412">
    <property type="entry name" value="HAD-like_sf"/>
</dbReference>
<dbReference type="InterPro" id="IPR006379">
    <property type="entry name" value="HAD-SF_hydro_IIB"/>
</dbReference>
<evidence type="ECO:0000313" key="1">
    <source>
        <dbReference type="EMBL" id="MSU05831.1"/>
    </source>
</evidence>
<dbReference type="AlphaFoldDB" id="A0A7X2PBG5"/>
<organism evidence="1 2">
    <name type="scientific">Bullifex porci</name>
    <dbReference type="NCBI Taxonomy" id="2606638"/>
    <lineage>
        <taxon>Bacteria</taxon>
        <taxon>Pseudomonadati</taxon>
        <taxon>Spirochaetota</taxon>
        <taxon>Spirochaetia</taxon>
        <taxon>Spirochaetales</taxon>
        <taxon>Spirochaetaceae</taxon>
        <taxon>Bullifex</taxon>
    </lineage>
</organism>
<dbReference type="CDD" id="cd07516">
    <property type="entry name" value="HAD_Pase"/>
    <property type="match status" value="1"/>
</dbReference>
<dbReference type="Proteomes" id="UP000460549">
    <property type="component" value="Unassembled WGS sequence"/>
</dbReference>
<dbReference type="EMBL" id="VUNN01000004">
    <property type="protein sequence ID" value="MSU05831.1"/>
    <property type="molecule type" value="Genomic_DNA"/>
</dbReference>
<keyword evidence="1" id="KW-0378">Hydrolase</keyword>
<dbReference type="InterPro" id="IPR023214">
    <property type="entry name" value="HAD_sf"/>
</dbReference>
<dbReference type="Gene3D" id="3.40.50.1000">
    <property type="entry name" value="HAD superfamily/HAD-like"/>
    <property type="match status" value="1"/>
</dbReference>
<gene>
    <name evidence="1" type="ORF">FYJ80_03430</name>
</gene>
<reference evidence="1 2" key="1">
    <citation type="submission" date="2019-08" db="EMBL/GenBank/DDBJ databases">
        <title>In-depth cultivation of the pig gut microbiome towards novel bacterial diversity and tailored functional studies.</title>
        <authorList>
            <person name="Wylensek D."/>
            <person name="Hitch T.C.A."/>
            <person name="Clavel T."/>
        </authorList>
    </citation>
    <scope>NUCLEOTIDE SEQUENCE [LARGE SCALE GENOMIC DNA]</scope>
    <source>
        <strain evidence="1 2">NM-380-WT-3C1</strain>
    </source>
</reference>
<protein>
    <submittedName>
        <fullName evidence="1">HAD family hydrolase</fullName>
    </submittedName>
</protein>
<dbReference type="SFLD" id="SFLDS00003">
    <property type="entry name" value="Haloacid_Dehalogenase"/>
    <property type="match status" value="1"/>
</dbReference>
<name>A0A7X2PBG5_9SPIO</name>
<dbReference type="Gene3D" id="3.30.1240.10">
    <property type="match status" value="1"/>
</dbReference>
<dbReference type="GO" id="GO:0000287">
    <property type="term" value="F:magnesium ion binding"/>
    <property type="evidence" value="ECO:0007669"/>
    <property type="project" value="TreeGrafter"/>
</dbReference>
<comment type="caution">
    <text evidence="1">The sequence shown here is derived from an EMBL/GenBank/DDBJ whole genome shotgun (WGS) entry which is preliminary data.</text>
</comment>
<dbReference type="NCBIfam" id="TIGR01484">
    <property type="entry name" value="HAD-SF-IIB"/>
    <property type="match status" value="1"/>
</dbReference>
<dbReference type="Pfam" id="PF08282">
    <property type="entry name" value="Hydrolase_3"/>
    <property type="match status" value="1"/>
</dbReference>
<accession>A0A7X2PBG5</accession>
<dbReference type="SUPFAM" id="SSF56784">
    <property type="entry name" value="HAD-like"/>
    <property type="match status" value="1"/>
</dbReference>
<dbReference type="SFLD" id="SFLDG01140">
    <property type="entry name" value="C2.B:_Phosphomannomutase_and_P"/>
    <property type="match status" value="1"/>
</dbReference>
<dbReference type="PANTHER" id="PTHR10000:SF8">
    <property type="entry name" value="HAD SUPERFAMILY HYDROLASE-LIKE, TYPE 3"/>
    <property type="match status" value="1"/>
</dbReference>
<dbReference type="GO" id="GO:0005829">
    <property type="term" value="C:cytosol"/>
    <property type="evidence" value="ECO:0007669"/>
    <property type="project" value="TreeGrafter"/>
</dbReference>
<evidence type="ECO:0000313" key="2">
    <source>
        <dbReference type="Proteomes" id="UP000460549"/>
    </source>
</evidence>